<dbReference type="PANTHER" id="PTHR38011:SF7">
    <property type="entry name" value="2,5-DIAMINO-6-RIBOSYLAMINO-4(3H)-PYRIMIDINONE 5'-PHOSPHATE REDUCTASE"/>
    <property type="match status" value="1"/>
</dbReference>
<dbReference type="InterPro" id="IPR050765">
    <property type="entry name" value="Riboflavin_Biosynth_HTPR"/>
</dbReference>
<feature type="compositionally biased region" description="Low complexity" evidence="4">
    <location>
        <begin position="216"/>
        <end position="226"/>
    </location>
</feature>
<dbReference type="EMBL" id="CP063189">
    <property type="protein sequence ID" value="WCZ32637.1"/>
    <property type="molecule type" value="Genomic_DNA"/>
</dbReference>
<dbReference type="Pfam" id="PF01872">
    <property type="entry name" value="RibD_C"/>
    <property type="match status" value="1"/>
</dbReference>
<dbReference type="Gene3D" id="3.40.430.10">
    <property type="entry name" value="Dihydrofolate Reductase, subunit A"/>
    <property type="match status" value="1"/>
</dbReference>
<sequence length="255" mass="26326">MTDSPFDTWPTAQDLLGPDLAAHESTTDTPWVRMIAAMTATGSATVDGTSGSLGNDVDSELLLAVRAWSDAVVVTAATVTQEGYGPVEPTDTRPNPPALAIVTRSLDISPDCPAISDATTPTLVVCPGADVSEPKLRDKAQALGDAGAVVLTAEPGPAGIVNALQSRGMRKLSLEGGPSLYSQFVAAGLVDEFYLTMDPTVTAAVPTPLVKDPDANSDARSGGASASAVPNEAFDLTGVHPCPDSVVFLHYVRRR</sequence>
<dbReference type="SUPFAM" id="SSF53597">
    <property type="entry name" value="Dihydrofolate reductase-like"/>
    <property type="match status" value="1"/>
</dbReference>
<reference evidence="6 7" key="1">
    <citation type="submission" date="2020-10" db="EMBL/GenBank/DDBJ databases">
        <title>Complete genome sequence of Corynebacterium massiliense DSM 45435, type strain of Corynebacterium massiliense.</title>
        <authorList>
            <person name="Busche T."/>
            <person name="Kalinowski J."/>
            <person name="Ruckert C."/>
        </authorList>
    </citation>
    <scope>NUCLEOTIDE SEQUENCE [LARGE SCALE GENOMIC DNA]</scope>
    <source>
        <strain evidence="6 7">DSM 45435</strain>
    </source>
</reference>
<dbReference type="InterPro" id="IPR002734">
    <property type="entry name" value="RibDG_C"/>
</dbReference>
<keyword evidence="2" id="KW-0521">NADP</keyword>
<dbReference type="PANTHER" id="PTHR38011">
    <property type="entry name" value="DIHYDROFOLATE REDUCTASE FAMILY PROTEIN (AFU_ORTHOLOGUE AFUA_8G06820)"/>
    <property type="match status" value="1"/>
</dbReference>
<dbReference type="Proteomes" id="UP001220064">
    <property type="component" value="Chromosome"/>
</dbReference>
<evidence type="ECO:0000313" key="7">
    <source>
        <dbReference type="Proteomes" id="UP001220064"/>
    </source>
</evidence>
<accession>A0ABY7UA01</accession>
<evidence type="ECO:0000256" key="1">
    <source>
        <dbReference type="ARBA" id="ARBA00005104"/>
    </source>
</evidence>
<evidence type="ECO:0000313" key="6">
    <source>
        <dbReference type="EMBL" id="WCZ32637.1"/>
    </source>
</evidence>
<keyword evidence="7" id="KW-1185">Reference proteome</keyword>
<comment type="pathway">
    <text evidence="1">Cofactor biosynthesis; riboflavin biosynthesis.</text>
</comment>
<evidence type="ECO:0000256" key="3">
    <source>
        <dbReference type="ARBA" id="ARBA00023002"/>
    </source>
</evidence>
<evidence type="ECO:0000259" key="5">
    <source>
        <dbReference type="Pfam" id="PF01872"/>
    </source>
</evidence>
<gene>
    <name evidence="6" type="ORF">CMASS_06015</name>
</gene>
<proteinExistence type="predicted"/>
<protein>
    <submittedName>
        <fullName evidence="6">5-amino-6-(5-phosphoribosylamino)uracil reductase</fullName>
    </submittedName>
</protein>
<evidence type="ECO:0000256" key="4">
    <source>
        <dbReference type="SAM" id="MobiDB-lite"/>
    </source>
</evidence>
<keyword evidence="3" id="KW-0560">Oxidoreductase</keyword>
<name>A0ABY7UA01_9CORY</name>
<feature type="region of interest" description="Disordered" evidence="4">
    <location>
        <begin position="206"/>
        <end position="226"/>
    </location>
</feature>
<dbReference type="InterPro" id="IPR024072">
    <property type="entry name" value="DHFR-like_dom_sf"/>
</dbReference>
<evidence type="ECO:0000256" key="2">
    <source>
        <dbReference type="ARBA" id="ARBA00022857"/>
    </source>
</evidence>
<feature type="domain" description="Bacterial bifunctional deaminase-reductase C-terminal" evidence="5">
    <location>
        <begin position="30"/>
        <end position="204"/>
    </location>
</feature>
<dbReference type="RefSeq" id="WP_022862111.1">
    <property type="nucleotide sequence ID" value="NZ_ATVG01000001.1"/>
</dbReference>
<organism evidence="6 7">
    <name type="scientific">Corynebacterium massiliense DSM 45435</name>
    <dbReference type="NCBI Taxonomy" id="1121364"/>
    <lineage>
        <taxon>Bacteria</taxon>
        <taxon>Bacillati</taxon>
        <taxon>Actinomycetota</taxon>
        <taxon>Actinomycetes</taxon>
        <taxon>Mycobacteriales</taxon>
        <taxon>Corynebacteriaceae</taxon>
        <taxon>Corynebacterium</taxon>
    </lineage>
</organism>